<dbReference type="PANTHER" id="PTHR37423:SF2">
    <property type="entry name" value="MEMBRANE-BOUND LYTIC MUREIN TRANSGLYCOSYLASE C"/>
    <property type="match status" value="1"/>
</dbReference>
<organism evidence="2 3">
    <name type="scientific">Virgibacillus sediminis</name>
    <dbReference type="NCBI Taxonomy" id="202260"/>
    <lineage>
        <taxon>Bacteria</taxon>
        <taxon>Bacillati</taxon>
        <taxon>Bacillota</taxon>
        <taxon>Bacilli</taxon>
        <taxon>Bacillales</taxon>
        <taxon>Bacillaceae</taxon>
        <taxon>Virgibacillus</taxon>
    </lineage>
</organism>
<dbReference type="Pfam" id="PF01464">
    <property type="entry name" value="SLT"/>
    <property type="match status" value="1"/>
</dbReference>
<dbReference type="InterPro" id="IPR008258">
    <property type="entry name" value="Transglycosylase_SLT_dom_1"/>
</dbReference>
<accession>A0ABV7A6W4</accession>
<dbReference type="RefSeq" id="WP_390305778.1">
    <property type="nucleotide sequence ID" value="NZ_JBHRRZ010000015.1"/>
</dbReference>
<dbReference type="Gene3D" id="1.10.530.10">
    <property type="match status" value="1"/>
</dbReference>
<dbReference type="Proteomes" id="UP001595387">
    <property type="component" value="Unassembled WGS sequence"/>
</dbReference>
<reference evidence="3" key="1">
    <citation type="journal article" date="2019" name="Int. J. Syst. Evol. Microbiol.">
        <title>The Global Catalogue of Microorganisms (GCM) 10K type strain sequencing project: providing services to taxonomists for standard genome sequencing and annotation.</title>
        <authorList>
            <consortium name="The Broad Institute Genomics Platform"/>
            <consortium name="The Broad Institute Genome Sequencing Center for Infectious Disease"/>
            <person name="Wu L."/>
            <person name="Ma J."/>
        </authorList>
    </citation>
    <scope>NUCLEOTIDE SEQUENCE [LARGE SCALE GENOMIC DNA]</scope>
    <source>
        <strain evidence="3">KCTC 13193</strain>
    </source>
</reference>
<dbReference type="SUPFAM" id="SSF53955">
    <property type="entry name" value="Lysozyme-like"/>
    <property type="match status" value="1"/>
</dbReference>
<evidence type="ECO:0000313" key="2">
    <source>
        <dbReference type="EMBL" id="MFC2948608.1"/>
    </source>
</evidence>
<dbReference type="InterPro" id="IPR023346">
    <property type="entry name" value="Lysozyme-like_dom_sf"/>
</dbReference>
<gene>
    <name evidence="2" type="ORF">ACFODW_09680</name>
</gene>
<protein>
    <submittedName>
        <fullName evidence="2">Lytic transglycosylase domain-containing protein</fullName>
    </submittedName>
</protein>
<keyword evidence="3" id="KW-1185">Reference proteome</keyword>
<name>A0ABV7A6W4_9BACI</name>
<evidence type="ECO:0000259" key="1">
    <source>
        <dbReference type="Pfam" id="PF01464"/>
    </source>
</evidence>
<dbReference type="EMBL" id="JBHRRZ010000015">
    <property type="protein sequence ID" value="MFC2948608.1"/>
    <property type="molecule type" value="Genomic_DNA"/>
</dbReference>
<comment type="caution">
    <text evidence="2">The sequence shown here is derived from an EMBL/GenBank/DDBJ whole genome shotgun (WGS) entry which is preliminary data.</text>
</comment>
<feature type="domain" description="Transglycosylase SLT" evidence="1">
    <location>
        <begin position="93"/>
        <end position="201"/>
    </location>
</feature>
<dbReference type="PANTHER" id="PTHR37423">
    <property type="entry name" value="SOLUBLE LYTIC MUREIN TRANSGLYCOSYLASE-RELATED"/>
    <property type="match status" value="1"/>
</dbReference>
<evidence type="ECO:0000313" key="3">
    <source>
        <dbReference type="Proteomes" id="UP001595387"/>
    </source>
</evidence>
<proteinExistence type="predicted"/>
<sequence length="211" mass="22943">MQIRDLQMFTPASQSMRMTSARRETAGMPGGLGMNFHQLLQEKINRAILMTLTQQDTIPGGTAYHTAPPESLKSTTVKPESIGNSTTNQIDSYVKEAAAKYGISEKLIHSVIKTESNYNIKARSGAGAEGLMQLMPATARGLGVADSFNPRQNIDGGAKYLSQMLNRYNGNLKLALAAYNAGPGNVDKYQGIPPFKETKNYVSKVMNTYST</sequence>
<dbReference type="CDD" id="cd00254">
    <property type="entry name" value="LT-like"/>
    <property type="match status" value="1"/>
</dbReference>